<dbReference type="OrthoDB" id="2166222at2"/>
<keyword evidence="2" id="KW-1185">Reference proteome</keyword>
<name>A0A1G7V8B1_9LACT</name>
<dbReference type="SUPFAM" id="SSF160800">
    <property type="entry name" value="Lp2179-like"/>
    <property type="match status" value="1"/>
</dbReference>
<proteinExistence type="predicted"/>
<dbReference type="Proteomes" id="UP000199708">
    <property type="component" value="Unassembled WGS sequence"/>
</dbReference>
<dbReference type="InterPro" id="IPR014965">
    <property type="entry name" value="Amino_acid_metab_prot_put"/>
</dbReference>
<evidence type="ECO:0000313" key="1">
    <source>
        <dbReference type="EMBL" id="SDG55200.1"/>
    </source>
</evidence>
<sequence length="112" mass="12575">MAFTPEAKLLGFNRTFEVCPECKPYTLRDNGFNETRGGNFLYKRELDSTHRSGLVLKVTVNADLNGLKISTVNSNGLQAVNVFSLANNEMVIEKINFIFDGFVDRNVLVEVK</sequence>
<dbReference type="Pfam" id="PF08866">
    <property type="entry name" value="DUF1831"/>
    <property type="match status" value="1"/>
</dbReference>
<protein>
    <submittedName>
        <fullName evidence="1">Putative amino acid metabolism</fullName>
    </submittedName>
</protein>
<dbReference type="AlphaFoldDB" id="A0A1G7V8B1"/>
<accession>A0A1G7V8B1</accession>
<dbReference type="STRING" id="120956.SAMN05421791_1159"/>
<dbReference type="Gene3D" id="3.30.1820.10">
    <property type="entry name" value="Lp2179-like"/>
    <property type="match status" value="1"/>
</dbReference>
<dbReference type="InterPro" id="IPR035942">
    <property type="entry name" value="Lp2179-like_sf"/>
</dbReference>
<organism evidence="1 2">
    <name type="scientific">Facklamia miroungae</name>
    <dbReference type="NCBI Taxonomy" id="120956"/>
    <lineage>
        <taxon>Bacteria</taxon>
        <taxon>Bacillati</taxon>
        <taxon>Bacillota</taxon>
        <taxon>Bacilli</taxon>
        <taxon>Lactobacillales</taxon>
        <taxon>Aerococcaceae</taxon>
        <taxon>Facklamia</taxon>
    </lineage>
</organism>
<dbReference type="RefSeq" id="WP_090290482.1">
    <property type="nucleotide sequence ID" value="NZ_FNCK01000015.1"/>
</dbReference>
<dbReference type="EMBL" id="FNCK01000015">
    <property type="protein sequence ID" value="SDG55200.1"/>
    <property type="molecule type" value="Genomic_DNA"/>
</dbReference>
<evidence type="ECO:0000313" key="2">
    <source>
        <dbReference type="Proteomes" id="UP000199708"/>
    </source>
</evidence>
<reference evidence="1 2" key="1">
    <citation type="submission" date="2016-10" db="EMBL/GenBank/DDBJ databases">
        <authorList>
            <person name="de Groot N.N."/>
        </authorList>
    </citation>
    <scope>NUCLEOTIDE SEQUENCE [LARGE SCALE GENOMIC DNA]</scope>
    <source>
        <strain evidence="1 2">ATCC BAA-466</strain>
    </source>
</reference>
<gene>
    <name evidence="1" type="ORF">SAMN05421791_1159</name>
</gene>